<organism evidence="5 6">
    <name type="scientific">Plectus sambesii</name>
    <dbReference type="NCBI Taxonomy" id="2011161"/>
    <lineage>
        <taxon>Eukaryota</taxon>
        <taxon>Metazoa</taxon>
        <taxon>Ecdysozoa</taxon>
        <taxon>Nematoda</taxon>
        <taxon>Chromadorea</taxon>
        <taxon>Plectida</taxon>
        <taxon>Plectina</taxon>
        <taxon>Plectoidea</taxon>
        <taxon>Plectidae</taxon>
        <taxon>Plectus</taxon>
    </lineage>
</organism>
<dbReference type="GO" id="GO:0042026">
    <property type="term" value="P:protein refolding"/>
    <property type="evidence" value="ECO:0007669"/>
    <property type="project" value="TreeGrafter"/>
</dbReference>
<dbReference type="PANTHER" id="PTHR45640">
    <property type="entry name" value="HEAT SHOCK PROTEIN HSP-12.2-RELATED"/>
    <property type="match status" value="1"/>
</dbReference>
<evidence type="ECO:0000259" key="4">
    <source>
        <dbReference type="PROSITE" id="PS01031"/>
    </source>
</evidence>
<dbReference type="PANTHER" id="PTHR45640:SF24">
    <property type="entry name" value="SHSP DOMAIN-CONTAINING PROTEIN"/>
    <property type="match status" value="1"/>
</dbReference>
<feature type="region of interest" description="Disordered" evidence="3">
    <location>
        <begin position="1"/>
        <end position="89"/>
    </location>
</feature>
<dbReference type="GO" id="GO:0005634">
    <property type="term" value="C:nucleus"/>
    <property type="evidence" value="ECO:0007669"/>
    <property type="project" value="TreeGrafter"/>
</dbReference>
<evidence type="ECO:0000313" key="6">
    <source>
        <dbReference type="WBParaSite" id="PSAMB.scaffold739size42317.g8319.t2"/>
    </source>
</evidence>
<evidence type="ECO:0000313" key="5">
    <source>
        <dbReference type="Proteomes" id="UP000887566"/>
    </source>
</evidence>
<protein>
    <submittedName>
        <fullName evidence="6">SHSP domain-containing protein</fullName>
    </submittedName>
</protein>
<dbReference type="SUPFAM" id="SSF49764">
    <property type="entry name" value="HSP20-like chaperones"/>
    <property type="match status" value="1"/>
</dbReference>
<keyword evidence="5" id="KW-1185">Reference proteome</keyword>
<dbReference type="PRINTS" id="PR00299">
    <property type="entry name" value="ACRYSTALLIN"/>
</dbReference>
<dbReference type="InterPro" id="IPR008978">
    <property type="entry name" value="HSP20-like_chaperone"/>
</dbReference>
<reference evidence="6" key="1">
    <citation type="submission" date="2022-11" db="UniProtKB">
        <authorList>
            <consortium name="WormBaseParasite"/>
        </authorList>
    </citation>
    <scope>IDENTIFICATION</scope>
</reference>
<dbReference type="GO" id="GO:0051082">
    <property type="term" value="F:unfolded protein binding"/>
    <property type="evidence" value="ECO:0007669"/>
    <property type="project" value="TreeGrafter"/>
</dbReference>
<dbReference type="CDD" id="cd06526">
    <property type="entry name" value="metazoan_ACD"/>
    <property type="match status" value="1"/>
</dbReference>
<dbReference type="AlphaFoldDB" id="A0A914XB71"/>
<sequence length="302" mass="34379">MERQKSTHRQVYEEGQYYNEETSIVDGRKDESVESEQWSRGSPRAKQHFYDKKSDHTRPAPARPRRSRDHHQQQTLRQPQPPSPAVNMAGHYYRRDNEWSPNFETGWAPKPFAFANDPPPYTHDRSYAHPSMIYPSWNTPFAPPPEFSSIHRSRQLEKLPLCGGTTSIRAGSPGRVAGTSEITNTEMGFTIRLDVSHFRPEEIKVSLVESTLVVEGDHIEGDGQNESLKRSFNRKYNLPDDIEMSSIASTVNDYGILTVKGTRKLPKGWRETEIPIQVLGSSKQTFTSIPRPTYSGAYSSDV</sequence>
<evidence type="ECO:0000256" key="3">
    <source>
        <dbReference type="SAM" id="MobiDB-lite"/>
    </source>
</evidence>
<dbReference type="Proteomes" id="UP000887566">
    <property type="component" value="Unplaced"/>
</dbReference>
<dbReference type="Gene3D" id="2.60.40.790">
    <property type="match status" value="1"/>
</dbReference>
<comment type="similarity">
    <text evidence="1 2">Belongs to the small heat shock protein (HSP20) family.</text>
</comment>
<feature type="compositionally biased region" description="Basic and acidic residues" evidence="3">
    <location>
        <begin position="48"/>
        <end position="58"/>
    </location>
</feature>
<dbReference type="GO" id="GO:0009408">
    <property type="term" value="P:response to heat"/>
    <property type="evidence" value="ECO:0007669"/>
    <property type="project" value="TreeGrafter"/>
</dbReference>
<dbReference type="InterPro" id="IPR002068">
    <property type="entry name" value="A-crystallin/Hsp20_dom"/>
</dbReference>
<accession>A0A914XB71</accession>
<feature type="domain" description="SHSP" evidence="4">
    <location>
        <begin position="170"/>
        <end position="279"/>
    </location>
</feature>
<evidence type="ECO:0000256" key="2">
    <source>
        <dbReference type="RuleBase" id="RU003616"/>
    </source>
</evidence>
<dbReference type="PROSITE" id="PS01031">
    <property type="entry name" value="SHSP"/>
    <property type="match status" value="1"/>
</dbReference>
<proteinExistence type="inferred from homology"/>
<dbReference type="GO" id="GO:0005737">
    <property type="term" value="C:cytoplasm"/>
    <property type="evidence" value="ECO:0007669"/>
    <property type="project" value="TreeGrafter"/>
</dbReference>
<dbReference type="WBParaSite" id="PSAMB.scaffold739size42317.g8319.t2">
    <property type="protein sequence ID" value="PSAMB.scaffold739size42317.g8319.t2"/>
    <property type="gene ID" value="PSAMB.scaffold739size42317.g8319"/>
</dbReference>
<evidence type="ECO:0000256" key="1">
    <source>
        <dbReference type="PROSITE-ProRule" id="PRU00285"/>
    </source>
</evidence>
<dbReference type="Pfam" id="PF00011">
    <property type="entry name" value="HSP20"/>
    <property type="match status" value="1"/>
</dbReference>
<name>A0A914XB71_9BILA</name>
<dbReference type="InterPro" id="IPR001436">
    <property type="entry name" value="Alpha-crystallin/sHSP_animal"/>
</dbReference>